<dbReference type="AlphaFoldDB" id="A0A840WMM2"/>
<comment type="caution">
    <text evidence="1">The sequence shown here is derived from an EMBL/GenBank/DDBJ whole genome shotgun (WGS) entry which is preliminary data.</text>
</comment>
<name>A0A840WMM2_9RHOB</name>
<proteinExistence type="predicted"/>
<gene>
    <name evidence="1" type="ORF">FHS89_001365</name>
</gene>
<keyword evidence="2" id="KW-1185">Reference proteome</keyword>
<evidence type="ECO:0000313" key="2">
    <source>
        <dbReference type="Proteomes" id="UP000553766"/>
    </source>
</evidence>
<dbReference type="RefSeq" id="WP_184009890.1">
    <property type="nucleotide sequence ID" value="NZ_JACIJS010000004.1"/>
</dbReference>
<dbReference type="EMBL" id="JACIJS010000004">
    <property type="protein sequence ID" value="MBB5515353.1"/>
    <property type="molecule type" value="Genomic_DNA"/>
</dbReference>
<protein>
    <submittedName>
        <fullName evidence="1">Uncharacterized protein</fullName>
    </submittedName>
</protein>
<sequence length="171" mass="20410">MYSWNQDPPAEHLAEFLSLFEEDGVSPVVIYGRTSSAQHWRFDFPGCRPNECVSKKNPSEIELVNWEIFNQYYRKSPTEWFELDRRVVEGMEYVVGGLIQYNDFYEIMYYIVTVYRDPVGLSERLLSYQYNFEGKMPIYRYYNYLSIGVDYETTDIPPLERSMINARENGY</sequence>
<organism evidence="1 2">
    <name type="scientific">Rubricella aquisinus</name>
    <dbReference type="NCBI Taxonomy" id="2028108"/>
    <lineage>
        <taxon>Bacteria</taxon>
        <taxon>Pseudomonadati</taxon>
        <taxon>Pseudomonadota</taxon>
        <taxon>Alphaproteobacteria</taxon>
        <taxon>Rhodobacterales</taxon>
        <taxon>Paracoccaceae</taxon>
        <taxon>Rubricella</taxon>
    </lineage>
</organism>
<evidence type="ECO:0000313" key="1">
    <source>
        <dbReference type="EMBL" id="MBB5515353.1"/>
    </source>
</evidence>
<reference evidence="1 2" key="1">
    <citation type="submission" date="2020-08" db="EMBL/GenBank/DDBJ databases">
        <title>Genomic Encyclopedia of Type Strains, Phase IV (KMG-IV): sequencing the most valuable type-strain genomes for metagenomic binning, comparative biology and taxonomic classification.</title>
        <authorList>
            <person name="Goeker M."/>
        </authorList>
    </citation>
    <scope>NUCLEOTIDE SEQUENCE [LARGE SCALE GENOMIC DNA]</scope>
    <source>
        <strain evidence="1 2">DSM 103377</strain>
    </source>
</reference>
<accession>A0A840WMM2</accession>
<dbReference type="Proteomes" id="UP000553766">
    <property type="component" value="Unassembled WGS sequence"/>
</dbReference>